<dbReference type="GO" id="GO:0046872">
    <property type="term" value="F:metal ion binding"/>
    <property type="evidence" value="ECO:0007669"/>
    <property type="project" value="InterPro"/>
</dbReference>
<organism evidence="3">
    <name type="scientific">uncultured marine bacterium 442</name>
    <dbReference type="NCBI Taxonomy" id="257392"/>
    <lineage>
        <taxon>Bacteria</taxon>
        <taxon>environmental samples</taxon>
    </lineage>
</organism>
<dbReference type="Gene3D" id="3.40.50.20">
    <property type="match status" value="1"/>
</dbReference>
<dbReference type="EMBL" id="AY458639">
    <property type="protein sequence ID" value="AAR37794.1"/>
    <property type="molecule type" value="Genomic_DNA"/>
</dbReference>
<dbReference type="InterPro" id="IPR011761">
    <property type="entry name" value="ATP-grasp"/>
</dbReference>
<dbReference type="InterPro" id="IPR003806">
    <property type="entry name" value="ATP-grasp_PylC-type"/>
</dbReference>
<dbReference type="GO" id="GO:0005524">
    <property type="term" value="F:ATP binding"/>
    <property type="evidence" value="ECO:0007669"/>
    <property type="project" value="UniProtKB-UniRule"/>
</dbReference>
<feature type="domain" description="ATP-grasp" evidence="2">
    <location>
        <begin position="131"/>
        <end position="305"/>
    </location>
</feature>
<keyword evidence="1" id="KW-0547">Nucleotide-binding</keyword>
<gene>
    <name evidence="3" type="ORF">MBMO_EBAC000-63A02.73</name>
</gene>
<reference evidence="3" key="2">
    <citation type="submission" date="2003-12" db="EMBL/GenBank/DDBJ databases">
        <title>Monterey Bay Coastal Ocean Microbial Observatory environmental clone sequencing.</title>
        <authorList>
            <person name="DeLong E.F."/>
        </authorList>
    </citation>
    <scope>NUCLEOTIDE SEQUENCE</scope>
</reference>
<evidence type="ECO:0000259" key="2">
    <source>
        <dbReference type="PROSITE" id="PS50975"/>
    </source>
</evidence>
<dbReference type="Pfam" id="PF02655">
    <property type="entry name" value="ATP-grasp_3"/>
    <property type="match status" value="1"/>
</dbReference>
<dbReference type="AlphaFoldDB" id="Q6SH25"/>
<protein>
    <recommendedName>
        <fullName evidence="2">ATP-grasp domain-containing protein</fullName>
    </recommendedName>
</protein>
<evidence type="ECO:0000313" key="3">
    <source>
        <dbReference type="EMBL" id="AAR37794.1"/>
    </source>
</evidence>
<dbReference type="Gene3D" id="3.30.470.20">
    <property type="entry name" value="ATP-grasp fold, B domain"/>
    <property type="match status" value="1"/>
</dbReference>
<proteinExistence type="predicted"/>
<keyword evidence="1" id="KW-0067">ATP-binding</keyword>
<evidence type="ECO:0000256" key="1">
    <source>
        <dbReference type="PROSITE-ProRule" id="PRU00409"/>
    </source>
</evidence>
<dbReference type="PROSITE" id="PS50975">
    <property type="entry name" value="ATP_GRASP"/>
    <property type="match status" value="1"/>
</dbReference>
<reference evidence="3" key="1">
    <citation type="submission" date="2003-11" db="EMBL/GenBank/DDBJ databases">
        <authorList>
            <person name="Heidelberg J.F."/>
            <person name="Eisen J.A."/>
            <person name="Nelson W.C."/>
            <person name="DeLong E.F."/>
        </authorList>
    </citation>
    <scope>NUCLEOTIDE SEQUENCE</scope>
</reference>
<accession>Q6SH25</accession>
<sequence>MRGQNRIVVKGTIMPTALLTLGRLPKALAVARALRTQGYRVIVAEPFAWHLSRVSRDVAKTVQLPAPNDDAGAYQQALLALITQEKVDLVVPISEEAHYVLAIRSRLPPHVTLFGPDVELYRTLADKAAFIDSALQKTLTAPRSAPADSPLAATICETSDYITKPINGCSGIDVAFHRAGDVLTTKSPKLLVQQTIEGEVVSSLSMIKAGEIQASTVYQGSVFAGTVAICFERLTGDIADKVSQWIQTFVKDMNYSGFIAFDFIVDASGTPQAIECNPRLTSGIHFFTAESLGAALSTSKNTPLTPHINTIWQWRYSTLTEAYAALFSGDFKEFGRRIGLCWKVSDVVWSWRDPLPFLLMTPLSWPILKPALLEGISLGEACQRDIAPLWSETSTEAVTSVDNEA</sequence>
<dbReference type="SUPFAM" id="SSF56059">
    <property type="entry name" value="Glutathione synthetase ATP-binding domain-like"/>
    <property type="match status" value="1"/>
</dbReference>
<name>Q6SH25_9BACT</name>